<proteinExistence type="predicted"/>
<evidence type="ECO:0000313" key="1">
    <source>
        <dbReference type="EMBL" id="JAH20665.1"/>
    </source>
</evidence>
<name>A0A0E9QWN5_ANGAN</name>
<organism evidence="1">
    <name type="scientific">Anguilla anguilla</name>
    <name type="common">European freshwater eel</name>
    <name type="synonym">Muraena anguilla</name>
    <dbReference type="NCBI Taxonomy" id="7936"/>
    <lineage>
        <taxon>Eukaryota</taxon>
        <taxon>Metazoa</taxon>
        <taxon>Chordata</taxon>
        <taxon>Craniata</taxon>
        <taxon>Vertebrata</taxon>
        <taxon>Euteleostomi</taxon>
        <taxon>Actinopterygii</taxon>
        <taxon>Neopterygii</taxon>
        <taxon>Teleostei</taxon>
        <taxon>Anguilliformes</taxon>
        <taxon>Anguillidae</taxon>
        <taxon>Anguilla</taxon>
    </lineage>
</organism>
<reference evidence="1" key="2">
    <citation type="journal article" date="2015" name="Fish Shellfish Immunol.">
        <title>Early steps in the European eel (Anguilla anguilla)-Vibrio vulnificus interaction in the gills: Role of the RtxA13 toxin.</title>
        <authorList>
            <person name="Callol A."/>
            <person name="Pajuelo D."/>
            <person name="Ebbesson L."/>
            <person name="Teles M."/>
            <person name="MacKenzie S."/>
            <person name="Amaro C."/>
        </authorList>
    </citation>
    <scope>NUCLEOTIDE SEQUENCE</scope>
</reference>
<protein>
    <submittedName>
        <fullName evidence="1">Uncharacterized protein</fullName>
    </submittedName>
</protein>
<dbReference type="AlphaFoldDB" id="A0A0E9QWN5"/>
<dbReference type="EMBL" id="GBXM01087912">
    <property type="protein sequence ID" value="JAH20665.1"/>
    <property type="molecule type" value="Transcribed_RNA"/>
</dbReference>
<accession>A0A0E9QWN5</accession>
<reference evidence="1" key="1">
    <citation type="submission" date="2014-11" db="EMBL/GenBank/DDBJ databases">
        <authorList>
            <person name="Amaro Gonzalez C."/>
        </authorList>
    </citation>
    <scope>NUCLEOTIDE SEQUENCE</scope>
</reference>
<sequence>MSCQGTVESFFPQCEPLDVGAGGGHLESFALDLKRRLKVRRFL</sequence>